<protein>
    <submittedName>
        <fullName evidence="2">Uncharacterized protein</fullName>
    </submittedName>
</protein>
<sequence>MCPCVCAVTEAGKGTTQSSHGNAETKLEFLTFDFLLFDWKGFCVSRAPAHEGDWRGDLVLWAAMSRGGTWVTGRCLGLTPGVVNQPPGSHFSCVPLVTREGWSRPGQSPPRPGPSSTGYCSVSSLMSSTRSGREA</sequence>
<evidence type="ECO:0000313" key="2">
    <source>
        <dbReference type="EMBL" id="KAF6403693.1"/>
    </source>
</evidence>
<proteinExistence type="predicted"/>
<accession>A0A7J8BYM3</accession>
<feature type="region of interest" description="Disordered" evidence="1">
    <location>
        <begin position="102"/>
        <end position="135"/>
    </location>
</feature>
<organism evidence="2 3">
    <name type="scientific">Molossus molossus</name>
    <name type="common">Pallas' mastiff bat</name>
    <name type="synonym">Vespertilio molossus</name>
    <dbReference type="NCBI Taxonomy" id="27622"/>
    <lineage>
        <taxon>Eukaryota</taxon>
        <taxon>Metazoa</taxon>
        <taxon>Chordata</taxon>
        <taxon>Craniata</taxon>
        <taxon>Vertebrata</taxon>
        <taxon>Euteleostomi</taxon>
        <taxon>Mammalia</taxon>
        <taxon>Eutheria</taxon>
        <taxon>Laurasiatheria</taxon>
        <taxon>Chiroptera</taxon>
        <taxon>Yangochiroptera</taxon>
        <taxon>Molossidae</taxon>
        <taxon>Molossus</taxon>
    </lineage>
</organism>
<gene>
    <name evidence="2" type="ORF">HJG59_010089</name>
</gene>
<name>A0A7J8BYM3_MOLMO</name>
<keyword evidence="3" id="KW-1185">Reference proteome</keyword>
<dbReference type="AlphaFoldDB" id="A0A7J8BYM3"/>
<evidence type="ECO:0000313" key="3">
    <source>
        <dbReference type="Proteomes" id="UP000550707"/>
    </source>
</evidence>
<dbReference type="EMBL" id="JACASF010000022">
    <property type="protein sequence ID" value="KAF6403693.1"/>
    <property type="molecule type" value="Genomic_DNA"/>
</dbReference>
<evidence type="ECO:0000256" key="1">
    <source>
        <dbReference type="SAM" id="MobiDB-lite"/>
    </source>
</evidence>
<feature type="compositionally biased region" description="Polar residues" evidence="1">
    <location>
        <begin position="117"/>
        <end position="135"/>
    </location>
</feature>
<dbReference type="Proteomes" id="UP000550707">
    <property type="component" value="Unassembled WGS sequence"/>
</dbReference>
<dbReference type="InParanoid" id="A0A7J8BYM3"/>
<reference evidence="2 3" key="1">
    <citation type="journal article" date="2020" name="Nature">
        <title>Six reference-quality genomes reveal evolution of bat adaptations.</title>
        <authorList>
            <person name="Jebb D."/>
            <person name="Huang Z."/>
            <person name="Pippel M."/>
            <person name="Hughes G.M."/>
            <person name="Lavrichenko K."/>
            <person name="Devanna P."/>
            <person name="Winkler S."/>
            <person name="Jermiin L.S."/>
            <person name="Skirmuntt E.C."/>
            <person name="Katzourakis A."/>
            <person name="Burkitt-Gray L."/>
            <person name="Ray D.A."/>
            <person name="Sullivan K.A.M."/>
            <person name="Roscito J.G."/>
            <person name="Kirilenko B.M."/>
            <person name="Davalos L.M."/>
            <person name="Corthals A.P."/>
            <person name="Power M.L."/>
            <person name="Jones G."/>
            <person name="Ransome R.D."/>
            <person name="Dechmann D.K.N."/>
            <person name="Locatelli A.G."/>
            <person name="Puechmaille S.J."/>
            <person name="Fedrigo O."/>
            <person name="Jarvis E.D."/>
            <person name="Hiller M."/>
            <person name="Vernes S.C."/>
            <person name="Myers E.W."/>
            <person name="Teeling E.C."/>
        </authorList>
    </citation>
    <scope>NUCLEOTIDE SEQUENCE [LARGE SCALE GENOMIC DNA]</scope>
    <source>
        <strain evidence="2">MMolMol1</strain>
        <tissue evidence="2">Muscle</tissue>
    </source>
</reference>
<comment type="caution">
    <text evidence="2">The sequence shown here is derived from an EMBL/GenBank/DDBJ whole genome shotgun (WGS) entry which is preliminary data.</text>
</comment>